<dbReference type="RefSeq" id="WP_344343782.1">
    <property type="nucleotide sequence ID" value="NZ_BAAAKJ010000404.1"/>
</dbReference>
<gene>
    <name evidence="3" type="ORF">GCM10009639_62690</name>
</gene>
<comment type="caution">
    <text evidence="3">The sequence shown here is derived from an EMBL/GenBank/DDBJ whole genome shotgun (WGS) entry which is preliminary data.</text>
</comment>
<organism evidence="3 4">
    <name type="scientific">Kitasatospora putterlickiae</name>
    <dbReference type="NCBI Taxonomy" id="221725"/>
    <lineage>
        <taxon>Bacteria</taxon>
        <taxon>Bacillati</taxon>
        <taxon>Actinomycetota</taxon>
        <taxon>Actinomycetes</taxon>
        <taxon>Kitasatosporales</taxon>
        <taxon>Streptomycetaceae</taxon>
        <taxon>Kitasatospora</taxon>
    </lineage>
</organism>
<protein>
    <recommendedName>
        <fullName evidence="2">Activator of Hsp90 ATPase homologue 1/2-like C-terminal domain-containing protein</fullName>
    </recommendedName>
</protein>
<accession>A0ABN1YG17</accession>
<dbReference type="SUPFAM" id="SSF55961">
    <property type="entry name" value="Bet v1-like"/>
    <property type="match status" value="1"/>
</dbReference>
<sequence length="145" mass="16076">MTENLGTLSIVRELPATPAEVFRAYVEPERFVRFWGPVGTHVPLDTVTIEPEVGGRFDSTMVIEATGDRYPLRGRFTAIREGEMLEFLEEGVGLTGRITLTDLGDGRTRVLMEQENVPAMFLGPEAEAGHNSSFDRLVEHLTVQG</sequence>
<dbReference type="Pfam" id="PF08327">
    <property type="entry name" value="AHSA1"/>
    <property type="match status" value="1"/>
</dbReference>
<dbReference type="Proteomes" id="UP001499863">
    <property type="component" value="Unassembled WGS sequence"/>
</dbReference>
<dbReference type="EMBL" id="BAAAKJ010000404">
    <property type="protein sequence ID" value="GAA1411216.1"/>
    <property type="molecule type" value="Genomic_DNA"/>
</dbReference>
<dbReference type="CDD" id="cd07814">
    <property type="entry name" value="SRPBCC_CalC_Aha1-like"/>
    <property type="match status" value="1"/>
</dbReference>
<keyword evidence="4" id="KW-1185">Reference proteome</keyword>
<dbReference type="InterPro" id="IPR013538">
    <property type="entry name" value="ASHA1/2-like_C"/>
</dbReference>
<proteinExistence type="inferred from homology"/>
<comment type="similarity">
    <text evidence="1">Belongs to the AHA1 family.</text>
</comment>
<evidence type="ECO:0000313" key="3">
    <source>
        <dbReference type="EMBL" id="GAA1411216.1"/>
    </source>
</evidence>
<reference evidence="3 4" key="1">
    <citation type="journal article" date="2019" name="Int. J. Syst. Evol. Microbiol.">
        <title>The Global Catalogue of Microorganisms (GCM) 10K type strain sequencing project: providing services to taxonomists for standard genome sequencing and annotation.</title>
        <authorList>
            <consortium name="The Broad Institute Genomics Platform"/>
            <consortium name="The Broad Institute Genome Sequencing Center for Infectious Disease"/>
            <person name="Wu L."/>
            <person name="Ma J."/>
        </authorList>
    </citation>
    <scope>NUCLEOTIDE SEQUENCE [LARGE SCALE GENOMIC DNA]</scope>
    <source>
        <strain evidence="3 4">JCM 12393</strain>
    </source>
</reference>
<feature type="domain" description="Activator of Hsp90 ATPase homologue 1/2-like C-terminal" evidence="2">
    <location>
        <begin position="16"/>
        <end position="141"/>
    </location>
</feature>
<evidence type="ECO:0000259" key="2">
    <source>
        <dbReference type="Pfam" id="PF08327"/>
    </source>
</evidence>
<evidence type="ECO:0000313" key="4">
    <source>
        <dbReference type="Proteomes" id="UP001499863"/>
    </source>
</evidence>
<name>A0ABN1YG17_9ACTN</name>
<dbReference type="InterPro" id="IPR023393">
    <property type="entry name" value="START-like_dom_sf"/>
</dbReference>
<evidence type="ECO:0000256" key="1">
    <source>
        <dbReference type="ARBA" id="ARBA00006817"/>
    </source>
</evidence>
<dbReference type="Gene3D" id="3.30.530.20">
    <property type="match status" value="1"/>
</dbReference>